<dbReference type="InterPro" id="IPR036390">
    <property type="entry name" value="WH_DNA-bd_sf"/>
</dbReference>
<dbReference type="OrthoDB" id="245150at2759"/>
<keyword evidence="2" id="KW-1185">Reference proteome</keyword>
<comment type="caution">
    <text evidence="1">The sequence shown here is derived from an EMBL/GenBank/DDBJ whole genome shotgun (WGS) entry which is preliminary data.</text>
</comment>
<evidence type="ECO:0000313" key="2">
    <source>
        <dbReference type="Proteomes" id="UP000186601"/>
    </source>
</evidence>
<dbReference type="Pfam" id="PF05871">
    <property type="entry name" value="ESCRT-II"/>
    <property type="match status" value="1"/>
</dbReference>
<dbReference type="GO" id="GO:0000814">
    <property type="term" value="C:ESCRT II complex"/>
    <property type="evidence" value="ECO:0007669"/>
    <property type="project" value="InterPro"/>
</dbReference>
<dbReference type="Proteomes" id="UP000186601">
    <property type="component" value="Unassembled WGS sequence"/>
</dbReference>
<dbReference type="AlphaFoldDB" id="A0A2R6NSB0"/>
<dbReference type="PANTHER" id="PTHR13149">
    <property type="entry name" value="VACUOLAR PROTEIN SORTING-ASSOCIATED PROTEIN VPS25"/>
    <property type="match status" value="1"/>
</dbReference>
<dbReference type="STRING" id="98765.A0A2R6NSB0"/>
<organism evidence="1 2">
    <name type="scientific">Hermanssonia centrifuga</name>
    <dbReference type="NCBI Taxonomy" id="98765"/>
    <lineage>
        <taxon>Eukaryota</taxon>
        <taxon>Fungi</taxon>
        <taxon>Dikarya</taxon>
        <taxon>Basidiomycota</taxon>
        <taxon>Agaricomycotina</taxon>
        <taxon>Agaricomycetes</taxon>
        <taxon>Polyporales</taxon>
        <taxon>Meruliaceae</taxon>
        <taxon>Hermanssonia</taxon>
    </lineage>
</organism>
<evidence type="ECO:0000313" key="1">
    <source>
        <dbReference type="EMBL" id="PSR75735.1"/>
    </source>
</evidence>
<accession>A0A2R6NSB0</accession>
<protein>
    <submittedName>
        <fullName evidence="1">Uncharacterized protein</fullName>
    </submittedName>
</protein>
<dbReference type="SUPFAM" id="SSF46785">
    <property type="entry name" value="Winged helix' DNA-binding domain"/>
    <property type="match status" value="1"/>
</dbReference>
<dbReference type="EMBL" id="MLYV02000880">
    <property type="protein sequence ID" value="PSR75735.1"/>
    <property type="molecule type" value="Genomic_DNA"/>
</dbReference>
<dbReference type="Gene3D" id="1.10.10.10">
    <property type="entry name" value="Winged helix-like DNA-binding domain superfamily/Winged helix DNA-binding domain"/>
    <property type="match status" value="1"/>
</dbReference>
<dbReference type="GO" id="GO:0005198">
    <property type="term" value="F:structural molecule activity"/>
    <property type="evidence" value="ECO:0007669"/>
    <property type="project" value="TreeGrafter"/>
</dbReference>
<name>A0A2R6NSB0_9APHY</name>
<sequence>MVKKNVAVYEPTEQTRSVLLLWRLPEEWAEVLYQWADSTGQLKTIMTFYEIIEPPVPSPLSGIHIALLRQAIGILTKTGRAQTIAVADGEGVRFLAGKITK</sequence>
<gene>
    <name evidence="1" type="ORF">PHLCEN_2v8919</name>
</gene>
<dbReference type="InterPro" id="IPR008570">
    <property type="entry name" value="ESCRT-II_cplx_Vps25-sub"/>
</dbReference>
<dbReference type="GO" id="GO:0042803">
    <property type="term" value="F:protein homodimerization activity"/>
    <property type="evidence" value="ECO:0007669"/>
    <property type="project" value="TreeGrafter"/>
</dbReference>
<dbReference type="InterPro" id="IPR036388">
    <property type="entry name" value="WH-like_DNA-bd_sf"/>
</dbReference>
<reference evidence="1 2" key="1">
    <citation type="submission" date="2018-02" db="EMBL/GenBank/DDBJ databases">
        <title>Genome sequence of the basidiomycete white-rot fungus Phlebia centrifuga.</title>
        <authorList>
            <person name="Granchi Z."/>
            <person name="Peng M."/>
            <person name="de Vries R.P."/>
            <person name="Hilden K."/>
            <person name="Makela M.R."/>
            <person name="Grigoriev I."/>
            <person name="Riley R."/>
        </authorList>
    </citation>
    <scope>NUCLEOTIDE SEQUENCE [LARGE SCALE GENOMIC DNA]</scope>
    <source>
        <strain evidence="1 2">FBCC195</strain>
    </source>
</reference>
<dbReference type="PANTHER" id="PTHR13149:SF0">
    <property type="entry name" value="VACUOLAR PROTEIN-SORTING-ASSOCIATED PROTEIN 25"/>
    <property type="match status" value="1"/>
</dbReference>
<proteinExistence type="predicted"/>
<dbReference type="GO" id="GO:0043328">
    <property type="term" value="P:protein transport to vacuole involved in ubiquitin-dependent protein catabolic process via the multivesicular body sorting pathway"/>
    <property type="evidence" value="ECO:0007669"/>
    <property type="project" value="TreeGrafter"/>
</dbReference>